<accession>A0A0V0G962</accession>
<dbReference type="InterPro" id="IPR032319">
    <property type="entry name" value="CLP1_P"/>
</dbReference>
<protein>
    <recommendedName>
        <fullName evidence="6">Clp1 P-loop domain-containing protein</fullName>
    </recommendedName>
</protein>
<dbReference type="InterPro" id="IPR045116">
    <property type="entry name" value="Clp1/Grc3"/>
</dbReference>
<keyword evidence="2" id="KW-0808">Transferase</keyword>
<dbReference type="Gene3D" id="3.40.50.300">
    <property type="entry name" value="P-loop containing nucleotide triphosphate hydrolases"/>
    <property type="match status" value="1"/>
</dbReference>
<dbReference type="PANTHER" id="PTHR12755:SF3">
    <property type="entry name" value="POLYNUCLEOTIDE 5'-HYDROXYL-KINASE NOL9"/>
    <property type="match status" value="1"/>
</dbReference>
<evidence type="ECO:0000256" key="3">
    <source>
        <dbReference type="ARBA" id="ARBA00022741"/>
    </source>
</evidence>
<reference evidence="7" key="1">
    <citation type="journal article" date="2018" name="J. Proteomics">
        <title>Exploring the molecular complexity of Triatoma dimidiata sialome.</title>
        <authorList>
            <person name="Santiago P.B."/>
            <person name="de Araujo C.N."/>
            <person name="Charneau S."/>
            <person name="Bastos I.M.D."/>
            <person name="Assumpcao T.C.F."/>
            <person name="Queiroz R.M.L."/>
            <person name="Praca Y.R."/>
            <person name="Cordeiro T.M."/>
            <person name="Garcia C.H.S."/>
            <person name="da Silva I.G."/>
            <person name="Raiol T."/>
            <person name="Motta F.N."/>
            <person name="de Araujo Oliveira J.V."/>
            <person name="de Sousa M.V."/>
            <person name="Ribeiro J.M.C."/>
            <person name="de Santana J.M."/>
        </authorList>
    </citation>
    <scope>NUCLEOTIDE SEQUENCE</scope>
    <source>
        <strain evidence="7">Santander</strain>
        <tissue evidence="7">Salivary glands</tissue>
    </source>
</reference>
<evidence type="ECO:0000256" key="1">
    <source>
        <dbReference type="ARBA" id="ARBA00011003"/>
    </source>
</evidence>
<dbReference type="InterPro" id="IPR027417">
    <property type="entry name" value="P-loop_NTPase"/>
</dbReference>
<keyword evidence="5" id="KW-0067">ATP-binding</keyword>
<evidence type="ECO:0000256" key="5">
    <source>
        <dbReference type="ARBA" id="ARBA00022840"/>
    </source>
</evidence>
<comment type="similarity">
    <text evidence="1">Belongs to the Clp1 family. NOL9/GRC3 subfamily.</text>
</comment>
<evidence type="ECO:0000259" key="6">
    <source>
        <dbReference type="Pfam" id="PF16575"/>
    </source>
</evidence>
<dbReference type="AlphaFoldDB" id="A0A0V0G962"/>
<sequence>MICGGKGFGKTTILRYLINKVLNILPKIVLIDLDVGQPVMNMPNQMSCHVVAQPLLGPNFTQLQQPKWSLFIPDVNVEECIMQYLDAMHRLAQICIEDDHLNGIPWIINTMGFSRGVGVLLQTASVKLFKPTNLLLLKSNLPKFKLQNFKENLIENEVFKNICNFEYFQIEDFPCNVIETVAPVDLFHQTCDQSDKITSKQLREAIEIVYFGECCRHYTLKLEKENFRDWKNLKEDLIVALCESEICKGFGKLVKICGSLITIKTPIDLLEIFGNLYISLYILEMNTLKFKSILYNPRINSAKQFNNKRKLWHKSMEFRNKRLC</sequence>
<dbReference type="GO" id="GO:0051731">
    <property type="term" value="F:polynucleotide 5'-hydroxyl-kinase activity"/>
    <property type="evidence" value="ECO:0007669"/>
    <property type="project" value="InterPro"/>
</dbReference>
<feature type="domain" description="Clp1 P-loop" evidence="6">
    <location>
        <begin position="4"/>
        <end position="150"/>
    </location>
</feature>
<dbReference type="EMBL" id="GECL01001640">
    <property type="protein sequence ID" value="JAP04484.1"/>
    <property type="molecule type" value="Transcribed_RNA"/>
</dbReference>
<dbReference type="GO" id="GO:0000448">
    <property type="term" value="P:cleavage in ITS2 between 5.8S rRNA and LSU-rRNA of tricistronic rRNA transcript (SSU-rRNA, 5.8S rRNA, LSU-rRNA)"/>
    <property type="evidence" value="ECO:0007669"/>
    <property type="project" value="TreeGrafter"/>
</dbReference>
<dbReference type="Pfam" id="PF16575">
    <property type="entry name" value="CLP1_P"/>
    <property type="match status" value="1"/>
</dbReference>
<dbReference type="GO" id="GO:0005634">
    <property type="term" value="C:nucleus"/>
    <property type="evidence" value="ECO:0007669"/>
    <property type="project" value="TreeGrafter"/>
</dbReference>
<dbReference type="PANTHER" id="PTHR12755">
    <property type="entry name" value="CLEAVAGE/POLYADENYLATION FACTOR IA SUBUNIT CLP1P"/>
    <property type="match status" value="1"/>
</dbReference>
<evidence type="ECO:0000256" key="2">
    <source>
        <dbReference type="ARBA" id="ARBA00022679"/>
    </source>
</evidence>
<proteinExistence type="inferred from homology"/>
<keyword evidence="4" id="KW-0418">Kinase</keyword>
<name>A0A0V0G962_TRIDM</name>
<keyword evidence="3" id="KW-0547">Nucleotide-binding</keyword>
<feature type="non-terminal residue" evidence="7">
    <location>
        <position position="324"/>
    </location>
</feature>
<evidence type="ECO:0000256" key="4">
    <source>
        <dbReference type="ARBA" id="ARBA00022777"/>
    </source>
</evidence>
<organism evidence="7">
    <name type="scientific">Triatoma dimidiata</name>
    <name type="common">Kissing bug</name>
    <name type="synonym">Meccus dimidiatus</name>
    <dbReference type="NCBI Taxonomy" id="72491"/>
    <lineage>
        <taxon>Eukaryota</taxon>
        <taxon>Metazoa</taxon>
        <taxon>Ecdysozoa</taxon>
        <taxon>Arthropoda</taxon>
        <taxon>Hexapoda</taxon>
        <taxon>Insecta</taxon>
        <taxon>Pterygota</taxon>
        <taxon>Neoptera</taxon>
        <taxon>Paraneoptera</taxon>
        <taxon>Hemiptera</taxon>
        <taxon>Heteroptera</taxon>
        <taxon>Panheteroptera</taxon>
        <taxon>Cimicomorpha</taxon>
        <taxon>Reduviidae</taxon>
        <taxon>Triatominae</taxon>
        <taxon>Triatoma</taxon>
    </lineage>
</organism>
<evidence type="ECO:0000313" key="7">
    <source>
        <dbReference type="EMBL" id="JAP04484.1"/>
    </source>
</evidence>
<dbReference type="GO" id="GO:0005524">
    <property type="term" value="F:ATP binding"/>
    <property type="evidence" value="ECO:0007669"/>
    <property type="project" value="UniProtKB-KW"/>
</dbReference>